<accession>A0ABN2HYE3</accession>
<comment type="caution">
    <text evidence="1">The sequence shown here is derived from an EMBL/GenBank/DDBJ whole genome shotgun (WGS) entry which is preliminary data.</text>
</comment>
<protein>
    <recommendedName>
        <fullName evidence="3">CGNR zinc finger domain-containing protein</fullName>
    </recommendedName>
</protein>
<dbReference type="RefSeq" id="WP_346115224.1">
    <property type="nucleotide sequence ID" value="NZ_BAAAMU010000212.1"/>
</dbReference>
<organism evidence="1 2">
    <name type="scientific">Nonomuraea maheshkhaliensis</name>
    <dbReference type="NCBI Taxonomy" id="419590"/>
    <lineage>
        <taxon>Bacteria</taxon>
        <taxon>Bacillati</taxon>
        <taxon>Actinomycetota</taxon>
        <taxon>Actinomycetes</taxon>
        <taxon>Streptosporangiales</taxon>
        <taxon>Streptosporangiaceae</taxon>
        <taxon>Nonomuraea</taxon>
    </lineage>
</organism>
<dbReference type="EMBL" id="BAAAMU010000212">
    <property type="protein sequence ID" value="GAA1695586.1"/>
    <property type="molecule type" value="Genomic_DNA"/>
</dbReference>
<evidence type="ECO:0008006" key="3">
    <source>
        <dbReference type="Google" id="ProtNLM"/>
    </source>
</evidence>
<dbReference type="Proteomes" id="UP001500064">
    <property type="component" value="Unassembled WGS sequence"/>
</dbReference>
<name>A0ABN2HYE3_9ACTN</name>
<evidence type="ECO:0000313" key="2">
    <source>
        <dbReference type="Proteomes" id="UP001500064"/>
    </source>
</evidence>
<sequence length="294" mass="33529">MASYIDTRFRPTLWPGIVVPPPSLRPAPGLIVDGDWITWQPGKGPSWDEPVQPVELPADFYLRELLELTPGDLEATAELMRSFGLLFDLDLRDLHLYAGDPEEEERVKALANREAPGWPYRVGIHRDLISLHVNLAQRAIHTWLACTQEEGLEELVEPEVTEENLTMAQSHNPLQPCEPPWPRSLEHLREVLIDMRIEELETAMTGALSRFSVGIGGLAERRPTIYSVSFLQMYNHIAEEAAIRHCANEPCGRPFVRQRDRAKFGQHRTEGVKYCSRSCARAQAQRELRRRNKA</sequence>
<reference evidence="1 2" key="1">
    <citation type="journal article" date="2019" name="Int. J. Syst. Evol. Microbiol.">
        <title>The Global Catalogue of Microorganisms (GCM) 10K type strain sequencing project: providing services to taxonomists for standard genome sequencing and annotation.</title>
        <authorList>
            <consortium name="The Broad Institute Genomics Platform"/>
            <consortium name="The Broad Institute Genome Sequencing Center for Infectious Disease"/>
            <person name="Wu L."/>
            <person name="Ma J."/>
        </authorList>
    </citation>
    <scope>NUCLEOTIDE SEQUENCE [LARGE SCALE GENOMIC DNA]</scope>
    <source>
        <strain evidence="1 2">JCM 13929</strain>
    </source>
</reference>
<evidence type="ECO:0000313" key="1">
    <source>
        <dbReference type="EMBL" id="GAA1695586.1"/>
    </source>
</evidence>
<proteinExistence type="predicted"/>
<keyword evidence="2" id="KW-1185">Reference proteome</keyword>
<gene>
    <name evidence="1" type="ORF">GCM10009733_108980</name>
</gene>